<keyword evidence="4" id="KW-1185">Reference proteome</keyword>
<dbReference type="PANTHER" id="PTHR39430">
    <property type="entry name" value="MEMBRANE-ASSOCIATED PROTEASE-RELATED"/>
    <property type="match status" value="1"/>
</dbReference>
<evidence type="ECO:0000259" key="2">
    <source>
        <dbReference type="Pfam" id="PF02517"/>
    </source>
</evidence>
<evidence type="ECO:0000313" key="4">
    <source>
        <dbReference type="Proteomes" id="UP000305848"/>
    </source>
</evidence>
<comment type="caution">
    <text evidence="3">The sequence shown here is derived from an EMBL/GenBank/DDBJ whole genome shotgun (WGS) entry which is preliminary data.</text>
</comment>
<keyword evidence="3" id="KW-0645">Protease</keyword>
<reference evidence="3 4" key="1">
    <citation type="submission" date="2019-05" db="EMBL/GenBank/DDBJ databases">
        <title>Panacibacter sp. strain 17mud1-8 Genome sequencing and assembly.</title>
        <authorList>
            <person name="Chhetri G."/>
        </authorList>
    </citation>
    <scope>NUCLEOTIDE SEQUENCE [LARGE SCALE GENOMIC DNA]</scope>
    <source>
        <strain evidence="3 4">17mud1-8</strain>
    </source>
</reference>
<dbReference type="InterPro" id="IPR003675">
    <property type="entry name" value="Rce1/LyrA-like_dom"/>
</dbReference>
<organism evidence="3 4">
    <name type="scientific">Ilyomonas limi</name>
    <dbReference type="NCBI Taxonomy" id="2575867"/>
    <lineage>
        <taxon>Bacteria</taxon>
        <taxon>Pseudomonadati</taxon>
        <taxon>Bacteroidota</taxon>
        <taxon>Chitinophagia</taxon>
        <taxon>Chitinophagales</taxon>
        <taxon>Chitinophagaceae</taxon>
        <taxon>Ilyomonas</taxon>
    </lineage>
</organism>
<sequence length="259" mass="28942">MKIIKPILFCLLCAIVLATVSGLIKNFLSEWSQHLLLIITIVITYGLTILFARWEKLPLKKVGVVANKRTPKKVAVGFGLGLLMTLLQPVIVLLLGHYNMSFNPAISAYPIFFYFTLYFLVAIREELAFRGYPLFSLNYSFGLWASQFIILVIFSLEHIVGGMTWVQAFLGAGTGALLFGFAALKAKGIALPFGLHAAWNFGQWCFGFKKESGIFHGIADKGYENVVERNSWISYLLIMAIAIAIIYFYRPKTKVAIPA</sequence>
<dbReference type="AlphaFoldDB" id="A0A4V5UVI5"/>
<keyword evidence="3" id="KW-0482">Metalloprotease</keyword>
<proteinExistence type="predicted"/>
<dbReference type="PANTHER" id="PTHR39430:SF1">
    <property type="entry name" value="PROTEASE"/>
    <property type="match status" value="1"/>
</dbReference>
<keyword evidence="3" id="KW-0378">Hydrolase</keyword>
<protein>
    <submittedName>
        <fullName evidence="3">CPBP family intramembrane metalloprotease</fullName>
    </submittedName>
</protein>
<feature type="transmembrane region" description="Helical" evidence="1">
    <location>
        <begin position="74"/>
        <end position="96"/>
    </location>
</feature>
<evidence type="ECO:0000313" key="3">
    <source>
        <dbReference type="EMBL" id="TKK67703.1"/>
    </source>
</evidence>
<keyword evidence="1" id="KW-0472">Membrane</keyword>
<feature type="transmembrane region" description="Helical" evidence="1">
    <location>
        <begin position="102"/>
        <end position="123"/>
    </location>
</feature>
<dbReference type="GO" id="GO:0004175">
    <property type="term" value="F:endopeptidase activity"/>
    <property type="evidence" value="ECO:0007669"/>
    <property type="project" value="UniProtKB-ARBA"/>
</dbReference>
<dbReference type="EMBL" id="SZQL01000010">
    <property type="protein sequence ID" value="TKK67703.1"/>
    <property type="molecule type" value="Genomic_DNA"/>
</dbReference>
<keyword evidence="1" id="KW-1133">Transmembrane helix</keyword>
<feature type="transmembrane region" description="Helical" evidence="1">
    <location>
        <begin position="162"/>
        <end position="184"/>
    </location>
</feature>
<dbReference type="GO" id="GO:0008237">
    <property type="term" value="F:metallopeptidase activity"/>
    <property type="evidence" value="ECO:0007669"/>
    <property type="project" value="UniProtKB-KW"/>
</dbReference>
<feature type="transmembrane region" description="Helical" evidence="1">
    <location>
        <begin position="232"/>
        <end position="249"/>
    </location>
</feature>
<dbReference type="GO" id="GO:0080120">
    <property type="term" value="P:CAAX-box protein maturation"/>
    <property type="evidence" value="ECO:0007669"/>
    <property type="project" value="UniProtKB-ARBA"/>
</dbReference>
<dbReference type="OrthoDB" id="324900at2"/>
<name>A0A4V5UVI5_9BACT</name>
<keyword evidence="1" id="KW-0812">Transmembrane</keyword>
<evidence type="ECO:0000256" key="1">
    <source>
        <dbReference type="SAM" id="Phobius"/>
    </source>
</evidence>
<feature type="transmembrane region" description="Helical" evidence="1">
    <location>
        <begin position="32"/>
        <end position="54"/>
    </location>
</feature>
<accession>A0A4V5UVI5</accession>
<feature type="transmembrane region" description="Helical" evidence="1">
    <location>
        <begin position="135"/>
        <end position="156"/>
    </location>
</feature>
<dbReference type="GO" id="GO:0006508">
    <property type="term" value="P:proteolysis"/>
    <property type="evidence" value="ECO:0007669"/>
    <property type="project" value="UniProtKB-KW"/>
</dbReference>
<dbReference type="Proteomes" id="UP000305848">
    <property type="component" value="Unassembled WGS sequence"/>
</dbReference>
<feature type="domain" description="CAAX prenyl protease 2/Lysostaphin resistance protein A-like" evidence="2">
    <location>
        <begin position="110"/>
        <end position="201"/>
    </location>
</feature>
<dbReference type="RefSeq" id="WP_137262268.1">
    <property type="nucleotide sequence ID" value="NZ_SZQL01000010.1"/>
</dbReference>
<gene>
    <name evidence="3" type="ORF">FC093_13205</name>
</gene>
<dbReference type="Pfam" id="PF02517">
    <property type="entry name" value="Rce1-like"/>
    <property type="match status" value="1"/>
</dbReference>